<dbReference type="Proteomes" id="UP000779574">
    <property type="component" value="Unassembled WGS sequence"/>
</dbReference>
<proteinExistence type="predicted"/>
<accession>A0A9P8EJ88</accession>
<protein>
    <submittedName>
        <fullName evidence="2">Uncharacterized protein</fullName>
    </submittedName>
</protein>
<dbReference type="EMBL" id="JAHFXF010000253">
    <property type="protein sequence ID" value="KAG9691821.1"/>
    <property type="molecule type" value="Genomic_DNA"/>
</dbReference>
<organism evidence="2 3">
    <name type="scientific">Aureobasidium melanogenum</name>
    <name type="common">Aureobasidium pullulans var. melanogenum</name>
    <dbReference type="NCBI Taxonomy" id="46634"/>
    <lineage>
        <taxon>Eukaryota</taxon>
        <taxon>Fungi</taxon>
        <taxon>Dikarya</taxon>
        <taxon>Ascomycota</taxon>
        <taxon>Pezizomycotina</taxon>
        <taxon>Dothideomycetes</taxon>
        <taxon>Dothideomycetidae</taxon>
        <taxon>Dothideales</taxon>
        <taxon>Saccotheciaceae</taxon>
        <taxon>Aureobasidium</taxon>
    </lineage>
</organism>
<evidence type="ECO:0000313" key="3">
    <source>
        <dbReference type="Proteomes" id="UP000779574"/>
    </source>
</evidence>
<reference evidence="2" key="1">
    <citation type="journal article" date="2021" name="J Fungi (Basel)">
        <title>Virulence traits and population genomics of the black yeast Aureobasidium melanogenum.</title>
        <authorList>
            <person name="Cernosa A."/>
            <person name="Sun X."/>
            <person name="Gostincar C."/>
            <person name="Fang C."/>
            <person name="Gunde-Cimerman N."/>
            <person name="Song Z."/>
        </authorList>
    </citation>
    <scope>NUCLEOTIDE SEQUENCE</scope>
    <source>
        <strain evidence="2">EXF-9911</strain>
    </source>
</reference>
<feature type="non-terminal residue" evidence="2">
    <location>
        <position position="837"/>
    </location>
</feature>
<dbReference type="OrthoDB" id="4192220at2759"/>
<dbReference type="AlphaFoldDB" id="A0A9P8EJ88"/>
<gene>
    <name evidence="2" type="ORF">KCU76_g7167</name>
</gene>
<sequence>MPKVARRRPRLDYIGFRIDNEVFGQLLRALPTSCVNLEVDTDMSNWSPQKKPHHVCSDLWHVLPQMRHVKLRMQSLCSRMLYINHEDPDDRATQTDMTCLDQLDEQRIVKADQLRTLTICTRSRDGAGPLFGECGFLQRNLDLGVQEPWGRPSTGRTLALATNLVATYRAGGFPKAVQLEISQPWFGMEDQENDPQRKERAQVYRNVMLLRDCMADKTLPQPLRRIDGDGEMLAFYDKTDTCMVGKADDLLQYAEYSVWRETSYGARMPCCTDSVPSDVRLQATPSFMSREEWQKQSDFVMIGWREGEDHGRKVARVVPLPGADAGFEIDKMPLLEGKQIGGEINVTSGLCSSSLELANAGSGNHTYCAHQARDFSNHINNVVAHTLYNASFIMAREKRPPAVMRPAATLRPARRICPSAAGPDAIPLGLMVSTYTLEDLNREGYINYLVKSAVTELDLAFGYGAIMRQAEEQKGHHQPGEPYHIHSCLQRSQWKNMNEDEDWEAILPSVELASRFLDDPGITPFFAGLAGNNVRKLDDPIHQKTHNREFAQWDFDNTVGKENNTATENALFAMMAFRKWIVLVFEKLEGCHGLTGWSDAESKCVVGLDIRFLLAATLIHEIAHCAWKIRALDTGATELAEPYLRDRPTNELGYEVEKMIFSGSIRASGRRDHVSAPYGLRIERYPGPNHADLDNNLELFPRGQPRDWNQVWCTEYPVHMGLCKRMFTKNFWDGEVVRYGLAACRPERKKRVRGYFKKIEKADPLEAGLSPKSLALHHLTVDRRNQKIRAAVKADDVDRSDTEDEESDGFVIRGRHERAVELAEGDEDGDVPMADAP</sequence>
<comment type="caution">
    <text evidence="2">The sequence shown here is derived from an EMBL/GenBank/DDBJ whole genome shotgun (WGS) entry which is preliminary data.</text>
</comment>
<evidence type="ECO:0000256" key="1">
    <source>
        <dbReference type="SAM" id="MobiDB-lite"/>
    </source>
</evidence>
<feature type="region of interest" description="Disordered" evidence="1">
    <location>
        <begin position="792"/>
        <end position="811"/>
    </location>
</feature>
<evidence type="ECO:0000313" key="2">
    <source>
        <dbReference type="EMBL" id="KAG9691821.1"/>
    </source>
</evidence>
<name>A0A9P8EJ88_AURME</name>
<reference evidence="2" key="2">
    <citation type="submission" date="2021-08" db="EMBL/GenBank/DDBJ databases">
        <authorList>
            <person name="Gostincar C."/>
            <person name="Sun X."/>
            <person name="Song Z."/>
            <person name="Gunde-Cimerman N."/>
        </authorList>
    </citation>
    <scope>NUCLEOTIDE SEQUENCE</scope>
    <source>
        <strain evidence="2">EXF-9911</strain>
    </source>
</reference>